<keyword evidence="2" id="KW-1185">Reference proteome</keyword>
<name>A0AAV2H053_LYMST</name>
<dbReference type="GO" id="GO:0003779">
    <property type="term" value="F:actin binding"/>
    <property type="evidence" value="ECO:0007669"/>
    <property type="project" value="InterPro"/>
</dbReference>
<protein>
    <recommendedName>
        <fullName evidence="3">Profilin</fullName>
    </recommendedName>
</protein>
<sequence length="115" mass="12200">MSMTGKVNHAFVASIEGKILAKTSGLMIPADDVTTLICSLTSNYSGSVKLSLMTFTYTCFKDDLNSALIGKAENSIFVARLGSQNVVVGFTDPCTPGSCIREIQELSTALSQRGL</sequence>
<organism evidence="1 2">
    <name type="scientific">Lymnaea stagnalis</name>
    <name type="common">Great pond snail</name>
    <name type="synonym">Helix stagnalis</name>
    <dbReference type="NCBI Taxonomy" id="6523"/>
    <lineage>
        <taxon>Eukaryota</taxon>
        <taxon>Metazoa</taxon>
        <taxon>Spiralia</taxon>
        <taxon>Lophotrochozoa</taxon>
        <taxon>Mollusca</taxon>
        <taxon>Gastropoda</taxon>
        <taxon>Heterobranchia</taxon>
        <taxon>Euthyneura</taxon>
        <taxon>Panpulmonata</taxon>
        <taxon>Hygrophila</taxon>
        <taxon>Lymnaeoidea</taxon>
        <taxon>Lymnaeidae</taxon>
        <taxon>Lymnaea</taxon>
    </lineage>
</organism>
<gene>
    <name evidence="1" type="ORF">GSLYS_00001170001</name>
</gene>
<dbReference type="AlphaFoldDB" id="A0AAV2H053"/>
<evidence type="ECO:0000313" key="1">
    <source>
        <dbReference type="EMBL" id="CAL1526993.1"/>
    </source>
</evidence>
<evidence type="ECO:0008006" key="3">
    <source>
        <dbReference type="Google" id="ProtNLM"/>
    </source>
</evidence>
<reference evidence="1 2" key="1">
    <citation type="submission" date="2024-04" db="EMBL/GenBank/DDBJ databases">
        <authorList>
            <consortium name="Genoscope - CEA"/>
            <person name="William W."/>
        </authorList>
    </citation>
    <scope>NUCLEOTIDE SEQUENCE [LARGE SCALE GENOMIC DNA]</scope>
</reference>
<comment type="caution">
    <text evidence="1">The sequence shown here is derived from an EMBL/GenBank/DDBJ whole genome shotgun (WGS) entry which is preliminary data.</text>
</comment>
<evidence type="ECO:0000313" key="2">
    <source>
        <dbReference type="Proteomes" id="UP001497497"/>
    </source>
</evidence>
<dbReference type="Proteomes" id="UP001497497">
    <property type="component" value="Unassembled WGS sequence"/>
</dbReference>
<proteinExistence type="predicted"/>
<accession>A0AAV2H053</accession>
<dbReference type="Pfam" id="PF00235">
    <property type="entry name" value="Profilin"/>
    <property type="match status" value="1"/>
</dbReference>
<dbReference type="Gene3D" id="3.30.450.30">
    <property type="entry name" value="Dynein light chain 2a, cytoplasmic"/>
    <property type="match status" value="1"/>
</dbReference>
<dbReference type="InterPro" id="IPR048278">
    <property type="entry name" value="PFN"/>
</dbReference>
<dbReference type="InterPro" id="IPR036140">
    <property type="entry name" value="PFN_sf"/>
</dbReference>
<dbReference type="EMBL" id="CAXITT010000011">
    <property type="protein sequence ID" value="CAL1526993.1"/>
    <property type="molecule type" value="Genomic_DNA"/>
</dbReference>
<dbReference type="SUPFAM" id="SSF55770">
    <property type="entry name" value="Profilin (actin-binding protein)"/>
    <property type="match status" value="1"/>
</dbReference>